<dbReference type="PROSITE" id="PS50235">
    <property type="entry name" value="USP_3"/>
    <property type="match status" value="1"/>
</dbReference>
<dbReference type="EMBL" id="MN740533">
    <property type="protein sequence ID" value="QHU31868.1"/>
    <property type="molecule type" value="Genomic_DNA"/>
</dbReference>
<dbReference type="InterPro" id="IPR001394">
    <property type="entry name" value="Peptidase_C19_UCH"/>
</dbReference>
<dbReference type="AlphaFoldDB" id="A0A6C0LPH4"/>
<dbReference type="InterPro" id="IPR028889">
    <property type="entry name" value="USP"/>
</dbReference>
<dbReference type="InterPro" id="IPR050185">
    <property type="entry name" value="Ub_carboxyl-term_hydrolase"/>
</dbReference>
<dbReference type="PANTHER" id="PTHR21646">
    <property type="entry name" value="UBIQUITIN CARBOXYL-TERMINAL HYDROLASE"/>
    <property type="match status" value="1"/>
</dbReference>
<reference evidence="2" key="1">
    <citation type="journal article" date="2020" name="Nature">
        <title>Giant virus diversity and host interactions through global metagenomics.</title>
        <authorList>
            <person name="Schulz F."/>
            <person name="Roux S."/>
            <person name="Paez-Espino D."/>
            <person name="Jungbluth S."/>
            <person name="Walsh D.A."/>
            <person name="Denef V.J."/>
            <person name="McMahon K.D."/>
            <person name="Konstantinidis K.T."/>
            <person name="Eloe-Fadrosh E.A."/>
            <person name="Kyrpides N.C."/>
            <person name="Woyke T."/>
        </authorList>
    </citation>
    <scope>NUCLEOTIDE SEQUENCE</scope>
    <source>
        <strain evidence="2">GVMAG-M-3300027963-41</strain>
    </source>
</reference>
<evidence type="ECO:0000313" key="2">
    <source>
        <dbReference type="EMBL" id="QHU31868.1"/>
    </source>
</evidence>
<accession>A0A6C0LPH4</accession>
<feature type="domain" description="USP" evidence="1">
    <location>
        <begin position="8"/>
        <end position="350"/>
    </location>
</feature>
<dbReference type="SUPFAM" id="SSF54001">
    <property type="entry name" value="Cysteine proteinases"/>
    <property type="match status" value="1"/>
</dbReference>
<dbReference type="GO" id="GO:0016579">
    <property type="term" value="P:protein deubiquitination"/>
    <property type="evidence" value="ECO:0007669"/>
    <property type="project" value="InterPro"/>
</dbReference>
<dbReference type="Pfam" id="PF00443">
    <property type="entry name" value="UCH"/>
    <property type="match status" value="1"/>
</dbReference>
<dbReference type="InterPro" id="IPR038765">
    <property type="entry name" value="Papain-like_cys_pep_sf"/>
</dbReference>
<dbReference type="GO" id="GO:0004843">
    <property type="term" value="F:cysteine-type deubiquitinase activity"/>
    <property type="evidence" value="ECO:0007669"/>
    <property type="project" value="InterPro"/>
</dbReference>
<dbReference type="Gene3D" id="3.90.70.10">
    <property type="entry name" value="Cysteine proteinases"/>
    <property type="match status" value="1"/>
</dbReference>
<protein>
    <recommendedName>
        <fullName evidence="1">USP domain-containing protein</fullName>
    </recommendedName>
</protein>
<name>A0A6C0LPH4_9ZZZZ</name>
<dbReference type="CDD" id="cd02257">
    <property type="entry name" value="Peptidase_C19"/>
    <property type="match status" value="1"/>
</dbReference>
<dbReference type="PROSITE" id="PS00972">
    <property type="entry name" value="USP_1"/>
    <property type="match status" value="1"/>
</dbReference>
<organism evidence="2">
    <name type="scientific">viral metagenome</name>
    <dbReference type="NCBI Taxonomy" id="1070528"/>
    <lineage>
        <taxon>unclassified sequences</taxon>
        <taxon>metagenomes</taxon>
        <taxon>organismal metagenomes</taxon>
    </lineage>
</organism>
<dbReference type="PANTHER" id="PTHR21646:SF16">
    <property type="entry name" value="U4_U6.U5 TRI-SNRNP-ASSOCIATED PROTEIN 2"/>
    <property type="match status" value="1"/>
</dbReference>
<proteinExistence type="predicted"/>
<sequence>MTEMSTTIGLVNLGNTCFLNVVLQALRLSPPLCDMFLIHNVEARKESNKKQLLDAFQIIIRDFWRHSLPPGAKPTLNPRGFHGAFLRTIQESGDDWHRYGQQSDAAETIQYILNGIHDAMYKKVIMQVVGSVKNPEEQAYIKAIESWNAFFSKEYSPIIENYNGQTQTEVICDTCKVVSTRYEPWLMLKVPLPGGDMPNRTKLDATLTDCLNLAFADESLDDYQCDSCKTKGKATIRNRISRMPDTIILTLKRFTNSMQKVAGKVVWDIEQFDFRPWMAFKGDPFNKIYTPPIYETTALIEQQGSFRGGHYRMYAKQEQQWYEYDDNDIRNVPGETATGCDAYIAFLSRKNRIESMNLQTLHHIQALRASQPIKPQAAAEA</sequence>
<dbReference type="InterPro" id="IPR018200">
    <property type="entry name" value="USP_CS"/>
</dbReference>
<evidence type="ECO:0000259" key="1">
    <source>
        <dbReference type="PROSITE" id="PS50235"/>
    </source>
</evidence>